<organism evidence="8 9">
    <name type="scientific">Actinophytocola xanthii</name>
    <dbReference type="NCBI Taxonomy" id="1912961"/>
    <lineage>
        <taxon>Bacteria</taxon>
        <taxon>Bacillati</taxon>
        <taxon>Actinomycetota</taxon>
        <taxon>Actinomycetes</taxon>
        <taxon>Pseudonocardiales</taxon>
        <taxon>Pseudonocardiaceae</taxon>
    </lineage>
</organism>
<keyword evidence="4" id="KW-0520">NAD</keyword>
<accession>A0A1Q8CNT6</accession>
<sequence length="458" mass="48038">MPGTEVDVVVIGMGPGGEDVGARLARAGLSVVGVDARLVGGECPYYACIPTKIMIRATDALGEARRVDALAGSAQVAPDWRPVARRIRDEATDNWDDTVAVNRFTDAGGRFVRGRGRITAPREVTVSTSEGEQVFTARRGIVLNTGTDPAVPAIDGLVETPYWTNRDAVAVEEVPASLVVLGGGPVGCELAQVFSRFGSAVTVVQHADRLLPADEPEAGELLAARFEAEGIAVRTGLSAAMVRYESGQFAIKLDNGEALAADRLLVAAGRSTDMAALGVGAVGLPENARGVHTDERMRAADGLWAIGDITGQGAFTHMSMYQARIAAADILEEPDAETADYRAVPRVTFTDPEIGSVGLSEAAARERGLSVRVGVSQLSASSRGFVHKFGNEGFIKLVEDAERGVLVGATSAGPNGGEVLGALVVAVHAEVPTRRLAQMIYAYPTFHRAIEDALSRLA</sequence>
<dbReference type="InterPro" id="IPR023753">
    <property type="entry name" value="FAD/NAD-binding_dom"/>
</dbReference>
<dbReference type="Gene3D" id="3.30.390.30">
    <property type="match status" value="1"/>
</dbReference>
<evidence type="ECO:0000313" key="9">
    <source>
        <dbReference type="Proteomes" id="UP000185596"/>
    </source>
</evidence>
<dbReference type="InterPro" id="IPR001100">
    <property type="entry name" value="Pyr_nuc-diS_OxRdtase"/>
</dbReference>
<dbReference type="Proteomes" id="UP000185596">
    <property type="component" value="Unassembled WGS sequence"/>
</dbReference>
<keyword evidence="3 4" id="KW-0274">FAD</keyword>
<evidence type="ECO:0000256" key="5">
    <source>
        <dbReference type="PIRSR" id="PIRSR000350-4"/>
    </source>
</evidence>
<feature type="binding site" evidence="4">
    <location>
        <position position="52"/>
    </location>
    <ligand>
        <name>FAD</name>
        <dbReference type="ChEBI" id="CHEBI:57692"/>
    </ligand>
</feature>
<dbReference type="AlphaFoldDB" id="A0A1Q8CNT6"/>
<feature type="domain" description="Pyridine nucleotide-disulphide oxidoreductase dimerisation" evidence="6">
    <location>
        <begin position="344"/>
        <end position="453"/>
    </location>
</feature>
<gene>
    <name evidence="8" type="ORF">BU204_19000</name>
</gene>
<comment type="cofactor">
    <cofactor evidence="4">
        <name>FAD</name>
        <dbReference type="ChEBI" id="CHEBI:57692"/>
    </cofactor>
    <text evidence="4">Binds 1 FAD per subunit.</text>
</comment>
<dbReference type="SUPFAM" id="SSF55424">
    <property type="entry name" value="FAD/NAD-linked reductases, dimerisation (C-terminal) domain"/>
    <property type="match status" value="1"/>
</dbReference>
<protein>
    <submittedName>
        <fullName evidence="8">Pyridine nucleotide-disulfide oxidoreductase</fullName>
    </submittedName>
</protein>
<keyword evidence="9" id="KW-1185">Reference proteome</keyword>
<dbReference type="Pfam" id="PF07992">
    <property type="entry name" value="Pyr_redox_2"/>
    <property type="match status" value="1"/>
</dbReference>
<feature type="binding site" evidence="4">
    <location>
        <position position="269"/>
    </location>
    <ligand>
        <name>NAD(+)</name>
        <dbReference type="ChEBI" id="CHEBI:57540"/>
    </ligand>
</feature>
<comment type="caution">
    <text evidence="8">The sequence shown here is derived from an EMBL/GenBank/DDBJ whole genome shotgun (WGS) entry which is preliminary data.</text>
</comment>
<dbReference type="InterPro" id="IPR036188">
    <property type="entry name" value="FAD/NAD-bd_sf"/>
</dbReference>
<dbReference type="PIRSF" id="PIRSF000350">
    <property type="entry name" value="Mercury_reductase_MerA"/>
    <property type="match status" value="1"/>
</dbReference>
<keyword evidence="2" id="KW-0285">Flavoprotein</keyword>
<dbReference type="Pfam" id="PF02852">
    <property type="entry name" value="Pyr_redox_dim"/>
    <property type="match status" value="1"/>
</dbReference>
<keyword evidence="4" id="KW-0547">Nucleotide-binding</keyword>
<feature type="disulfide bond" description="Redox-active" evidence="5">
    <location>
        <begin position="43"/>
        <end position="48"/>
    </location>
</feature>
<dbReference type="OrthoDB" id="4678789at2"/>
<dbReference type="InterPro" id="IPR004099">
    <property type="entry name" value="Pyr_nucl-diS_OxRdtase_dimer"/>
</dbReference>
<feature type="binding site" evidence="4">
    <location>
        <position position="308"/>
    </location>
    <ligand>
        <name>FAD</name>
        <dbReference type="ChEBI" id="CHEBI:57692"/>
    </ligand>
</feature>
<dbReference type="PANTHER" id="PTHR43014">
    <property type="entry name" value="MERCURIC REDUCTASE"/>
    <property type="match status" value="1"/>
</dbReference>
<feature type="binding site" evidence="4">
    <location>
        <begin position="182"/>
        <end position="189"/>
    </location>
    <ligand>
        <name>NAD(+)</name>
        <dbReference type="ChEBI" id="CHEBI:57540"/>
    </ligand>
</feature>
<evidence type="ECO:0000256" key="4">
    <source>
        <dbReference type="PIRSR" id="PIRSR000350-3"/>
    </source>
</evidence>
<dbReference type="Gene3D" id="3.50.50.60">
    <property type="entry name" value="FAD/NAD(P)-binding domain"/>
    <property type="match status" value="2"/>
</dbReference>
<comment type="similarity">
    <text evidence="1">Belongs to the class-I pyridine nucleotide-disulfide oxidoreductase family.</text>
</comment>
<dbReference type="InterPro" id="IPR016156">
    <property type="entry name" value="FAD/NAD-linked_Rdtase_dimer_sf"/>
</dbReference>
<evidence type="ECO:0000256" key="3">
    <source>
        <dbReference type="ARBA" id="ARBA00022827"/>
    </source>
</evidence>
<dbReference type="PANTHER" id="PTHR43014:SF2">
    <property type="entry name" value="MERCURIC REDUCTASE"/>
    <property type="match status" value="1"/>
</dbReference>
<feature type="binding site" evidence="4">
    <location>
        <position position="116"/>
    </location>
    <ligand>
        <name>FAD</name>
        <dbReference type="ChEBI" id="CHEBI:57692"/>
    </ligand>
</feature>
<dbReference type="RefSeq" id="WP_075127040.1">
    <property type="nucleotide sequence ID" value="NZ_MSIE01000034.1"/>
</dbReference>
<proteinExistence type="inferred from homology"/>
<dbReference type="GO" id="GO:0003955">
    <property type="term" value="F:NAD(P)H dehydrogenase (quinone) activity"/>
    <property type="evidence" value="ECO:0007669"/>
    <property type="project" value="TreeGrafter"/>
</dbReference>
<evidence type="ECO:0000259" key="7">
    <source>
        <dbReference type="Pfam" id="PF07992"/>
    </source>
</evidence>
<evidence type="ECO:0000313" key="8">
    <source>
        <dbReference type="EMBL" id="OLF15988.1"/>
    </source>
</evidence>
<evidence type="ECO:0000256" key="1">
    <source>
        <dbReference type="ARBA" id="ARBA00007532"/>
    </source>
</evidence>
<dbReference type="PRINTS" id="PR00368">
    <property type="entry name" value="FADPNR"/>
</dbReference>
<name>A0A1Q8CNT6_9PSEU</name>
<dbReference type="STRING" id="1912961.BU204_19000"/>
<evidence type="ECO:0000259" key="6">
    <source>
        <dbReference type="Pfam" id="PF02852"/>
    </source>
</evidence>
<dbReference type="GO" id="GO:0050660">
    <property type="term" value="F:flavin adenine dinucleotide binding"/>
    <property type="evidence" value="ECO:0007669"/>
    <property type="project" value="TreeGrafter"/>
</dbReference>
<dbReference type="PRINTS" id="PR00411">
    <property type="entry name" value="PNDRDTASEI"/>
</dbReference>
<dbReference type="SUPFAM" id="SSF51905">
    <property type="entry name" value="FAD/NAD(P)-binding domain"/>
    <property type="match status" value="1"/>
</dbReference>
<feature type="domain" description="FAD/NAD(P)-binding" evidence="7">
    <location>
        <begin position="7"/>
        <end position="323"/>
    </location>
</feature>
<evidence type="ECO:0000256" key="2">
    <source>
        <dbReference type="ARBA" id="ARBA00022630"/>
    </source>
</evidence>
<reference evidence="8 9" key="1">
    <citation type="submission" date="2016-12" db="EMBL/GenBank/DDBJ databases">
        <title>The draft genome sequence of Actinophytocola sp. 11-183.</title>
        <authorList>
            <person name="Wang W."/>
            <person name="Yuan L."/>
        </authorList>
    </citation>
    <scope>NUCLEOTIDE SEQUENCE [LARGE SCALE GENOMIC DNA]</scope>
    <source>
        <strain evidence="8 9">11-183</strain>
    </source>
</reference>
<dbReference type="EMBL" id="MSIE01000034">
    <property type="protein sequence ID" value="OLF15988.1"/>
    <property type="molecule type" value="Genomic_DNA"/>
</dbReference>